<evidence type="ECO:0000313" key="1">
    <source>
        <dbReference type="EMBL" id="KAI8554647.1"/>
    </source>
</evidence>
<sequence>MKFWTVQICSAVLNCDMTNIPLDSRTDLSCPKFHWTAKIGAGHHMSRAHPALRNFSMRRVLSRASYFFPFNFPFSLCCNLLWNDVIGKPNSKTE</sequence>
<accession>A0ACC0NMN7</accession>
<dbReference type="EMBL" id="CM046392">
    <property type="protein sequence ID" value="KAI8554647.1"/>
    <property type="molecule type" value="Genomic_DNA"/>
</dbReference>
<keyword evidence="2" id="KW-1185">Reference proteome</keyword>
<comment type="caution">
    <text evidence="1">The sequence shown here is derived from an EMBL/GenBank/DDBJ whole genome shotgun (WGS) entry which is preliminary data.</text>
</comment>
<organism evidence="1 2">
    <name type="scientific">Rhododendron molle</name>
    <name type="common">Chinese azalea</name>
    <name type="synonym">Azalea mollis</name>
    <dbReference type="NCBI Taxonomy" id="49168"/>
    <lineage>
        <taxon>Eukaryota</taxon>
        <taxon>Viridiplantae</taxon>
        <taxon>Streptophyta</taxon>
        <taxon>Embryophyta</taxon>
        <taxon>Tracheophyta</taxon>
        <taxon>Spermatophyta</taxon>
        <taxon>Magnoliopsida</taxon>
        <taxon>eudicotyledons</taxon>
        <taxon>Gunneridae</taxon>
        <taxon>Pentapetalae</taxon>
        <taxon>asterids</taxon>
        <taxon>Ericales</taxon>
        <taxon>Ericaceae</taxon>
        <taxon>Ericoideae</taxon>
        <taxon>Rhodoreae</taxon>
        <taxon>Rhododendron</taxon>
    </lineage>
</organism>
<dbReference type="Proteomes" id="UP001062846">
    <property type="component" value="Chromosome 5"/>
</dbReference>
<name>A0ACC0NMN7_RHOML</name>
<gene>
    <name evidence="1" type="ORF">RHMOL_Rhmol05G0113900</name>
</gene>
<reference evidence="1" key="1">
    <citation type="submission" date="2022-02" db="EMBL/GenBank/DDBJ databases">
        <title>Plant Genome Project.</title>
        <authorList>
            <person name="Zhang R.-G."/>
        </authorList>
    </citation>
    <scope>NUCLEOTIDE SEQUENCE</scope>
    <source>
        <strain evidence="1">AT1</strain>
    </source>
</reference>
<protein>
    <submittedName>
        <fullName evidence="1">Uncharacterized protein</fullName>
    </submittedName>
</protein>
<evidence type="ECO:0000313" key="2">
    <source>
        <dbReference type="Proteomes" id="UP001062846"/>
    </source>
</evidence>
<proteinExistence type="predicted"/>